<feature type="binding site" evidence="3">
    <location>
        <begin position="243"/>
        <end position="244"/>
    </location>
    <ligand>
        <name>FAD</name>
        <dbReference type="ChEBI" id="CHEBI:57692"/>
    </ligand>
</feature>
<evidence type="ECO:0000256" key="3">
    <source>
        <dbReference type="PIRSR" id="PIRSR000089-1"/>
    </source>
</evidence>
<feature type="binding site" evidence="3">
    <location>
        <position position="295"/>
    </location>
    <ligand>
        <name>FAD</name>
        <dbReference type="ChEBI" id="CHEBI:57692"/>
    </ligand>
</feature>
<dbReference type="Pfam" id="PF00766">
    <property type="entry name" value="ETF_alpha"/>
    <property type="match status" value="1"/>
</dbReference>
<feature type="binding site" evidence="3">
    <location>
        <position position="218"/>
    </location>
    <ligand>
        <name>FAD</name>
        <dbReference type="ChEBI" id="CHEBI:57692"/>
    </ligand>
</feature>
<proteinExistence type="inferred from homology"/>
<evidence type="ECO:0000313" key="5">
    <source>
        <dbReference type="EMBL" id="QQO10872.1"/>
    </source>
</evidence>
<dbReference type="Gene3D" id="3.40.50.620">
    <property type="entry name" value="HUPs"/>
    <property type="match status" value="1"/>
</dbReference>
<dbReference type="PANTHER" id="PTHR43153:SF1">
    <property type="entry name" value="ELECTRON TRANSFER FLAVOPROTEIN SUBUNIT ALPHA, MITOCHONDRIAL"/>
    <property type="match status" value="1"/>
</dbReference>
<accession>A0A7T7XQY7</accession>
<dbReference type="InterPro" id="IPR014731">
    <property type="entry name" value="ETF_asu_C"/>
</dbReference>
<keyword evidence="6" id="KW-1185">Reference proteome</keyword>
<comment type="cofactor">
    <cofactor evidence="3">
        <name>FAD</name>
        <dbReference type="ChEBI" id="CHEBI:57692"/>
    </cofactor>
    <text evidence="3">Binds 1 FAD per dimer.</text>
</comment>
<feature type="binding site" evidence="3">
    <location>
        <begin position="274"/>
        <end position="281"/>
    </location>
    <ligand>
        <name>FAD</name>
        <dbReference type="ChEBI" id="CHEBI:57692"/>
    </ligand>
</feature>
<dbReference type="GO" id="GO:0050660">
    <property type="term" value="F:flavin adenine dinucleotide binding"/>
    <property type="evidence" value="ECO:0007669"/>
    <property type="project" value="InterPro"/>
</dbReference>
<feature type="binding site" evidence="3">
    <location>
        <begin position="257"/>
        <end position="261"/>
    </location>
    <ligand>
        <name>FAD</name>
        <dbReference type="ChEBI" id="CHEBI:57692"/>
    </ligand>
</feature>
<dbReference type="PANTHER" id="PTHR43153">
    <property type="entry name" value="ELECTRON TRANSFER FLAVOPROTEIN ALPHA"/>
    <property type="match status" value="1"/>
</dbReference>
<name>A0A7T7XQY7_9SPIR</name>
<dbReference type="InterPro" id="IPR029035">
    <property type="entry name" value="DHS-like_NAD/FAD-binding_dom"/>
</dbReference>
<dbReference type="EMBL" id="CP067089">
    <property type="protein sequence ID" value="QQO10872.1"/>
    <property type="molecule type" value="Genomic_DNA"/>
</dbReference>
<dbReference type="Pfam" id="PF01012">
    <property type="entry name" value="ETF"/>
    <property type="match status" value="1"/>
</dbReference>
<dbReference type="CDD" id="cd01715">
    <property type="entry name" value="ETF_alpha"/>
    <property type="match status" value="1"/>
</dbReference>
<dbReference type="GO" id="GO:0009055">
    <property type="term" value="F:electron transfer activity"/>
    <property type="evidence" value="ECO:0007669"/>
    <property type="project" value="InterPro"/>
</dbReference>
<keyword evidence="3" id="KW-0285">Flavoprotein</keyword>
<keyword evidence="3" id="KW-0274">FAD</keyword>
<evidence type="ECO:0000259" key="4">
    <source>
        <dbReference type="SMART" id="SM00893"/>
    </source>
</evidence>
<dbReference type="SMART" id="SM00893">
    <property type="entry name" value="ETF"/>
    <property type="match status" value="1"/>
</dbReference>
<sequence>MNEVWTLAEQHNGQLKAVSFELLSRGRALADKLKVPLVSVLIGDGVDESRLRELIERGADKVYAVQDPKLSHFVCETYAKVLGRLIDEHKPSILLAAATSSGRTLMPYTAVKAHAGLTADCTELDIEEGTGNLLQTRPAIGGNIMATIKTPDHRPQMATVRPKSSRPLARDASRTGTITKIPLDETLLDQRVQVTGYRKDAEDFVNLEEADIVIAGGRGLKKAENFGMIRKLADTLGGAVGATREAVDRGWMGYPHQIGLSGKTISPKLYVGIGISGAIQHLAGIKTSELIVSINSDPDAALHKLADFGIVGDAFQVVPAIQKRLDQRKREDQ</sequence>
<reference evidence="5" key="1">
    <citation type="submission" date="2021-01" db="EMBL/GenBank/DDBJ databases">
        <title>Description of Breznakiella homolactica.</title>
        <authorList>
            <person name="Song Y."/>
            <person name="Brune A."/>
        </authorList>
    </citation>
    <scope>NUCLEOTIDE SEQUENCE</scope>
    <source>
        <strain evidence="5">RmG30</strain>
    </source>
</reference>
<dbReference type="SUPFAM" id="SSF52402">
    <property type="entry name" value="Adenine nucleotide alpha hydrolases-like"/>
    <property type="match status" value="1"/>
</dbReference>
<protein>
    <submittedName>
        <fullName evidence="5">Electron transfer flavoprotein subunit alpha/FixB family protein</fullName>
    </submittedName>
</protein>
<organism evidence="5 6">
    <name type="scientific">Breznakiella homolactica</name>
    <dbReference type="NCBI Taxonomy" id="2798577"/>
    <lineage>
        <taxon>Bacteria</taxon>
        <taxon>Pseudomonadati</taxon>
        <taxon>Spirochaetota</taxon>
        <taxon>Spirochaetia</taxon>
        <taxon>Spirochaetales</taxon>
        <taxon>Breznakiellaceae</taxon>
        <taxon>Breznakiella</taxon>
    </lineage>
</organism>
<evidence type="ECO:0000256" key="2">
    <source>
        <dbReference type="ARBA" id="ARBA00022982"/>
    </source>
</evidence>
<dbReference type="GO" id="GO:0033539">
    <property type="term" value="P:fatty acid beta-oxidation using acyl-CoA dehydrogenase"/>
    <property type="evidence" value="ECO:0007669"/>
    <property type="project" value="TreeGrafter"/>
</dbReference>
<dbReference type="Gene3D" id="3.40.50.1220">
    <property type="entry name" value="TPP-binding domain"/>
    <property type="match status" value="1"/>
</dbReference>
<gene>
    <name evidence="5" type="ORF">JFL75_08135</name>
</gene>
<evidence type="ECO:0000313" key="6">
    <source>
        <dbReference type="Proteomes" id="UP000595917"/>
    </source>
</evidence>
<dbReference type="InterPro" id="IPR014729">
    <property type="entry name" value="Rossmann-like_a/b/a_fold"/>
</dbReference>
<dbReference type="KEGG" id="bhc:JFL75_08135"/>
<evidence type="ECO:0000256" key="1">
    <source>
        <dbReference type="ARBA" id="ARBA00005817"/>
    </source>
</evidence>
<dbReference type="AlphaFoldDB" id="A0A7T7XQY7"/>
<dbReference type="PIRSF" id="PIRSF000089">
    <property type="entry name" value="Electra_flavoP_a"/>
    <property type="match status" value="1"/>
</dbReference>
<keyword evidence="2" id="KW-0249">Electron transport</keyword>
<feature type="domain" description="Electron transfer flavoprotein alpha/beta-subunit N-terminal" evidence="4">
    <location>
        <begin position="4"/>
        <end position="194"/>
    </location>
</feature>
<comment type="similarity">
    <text evidence="1">Belongs to the ETF alpha-subunit/FixB family.</text>
</comment>
<dbReference type="Proteomes" id="UP000595917">
    <property type="component" value="Chromosome"/>
</dbReference>
<dbReference type="InterPro" id="IPR014730">
    <property type="entry name" value="ETF_a/b_N"/>
</dbReference>
<dbReference type="RefSeq" id="WP_215628177.1">
    <property type="nucleotide sequence ID" value="NZ_CP067089.2"/>
</dbReference>
<dbReference type="SUPFAM" id="SSF52467">
    <property type="entry name" value="DHS-like NAD/FAD-binding domain"/>
    <property type="match status" value="1"/>
</dbReference>
<dbReference type="InterPro" id="IPR001308">
    <property type="entry name" value="ETF_a/FixB"/>
</dbReference>
<keyword evidence="2" id="KW-0813">Transport</keyword>
<dbReference type="InterPro" id="IPR033947">
    <property type="entry name" value="ETF_alpha_N"/>
</dbReference>